<dbReference type="Gene3D" id="1.10.12.10">
    <property type="entry name" value="Lyase 2-enoyl-coa Hydratase, Chain A, domain 2"/>
    <property type="match status" value="1"/>
</dbReference>
<sequence length="272" mass="28575">MSASEFDTPGALVAPPAEDVVRFEVRDHIVTISLNRPQARNAVDAAMALGLEAAVDRLEADPELRVGVLTATPPVFCAGADLKEIGAGRRDKLRTVRGGFAGFVARERTKPIIVAVEGPALAGGTEICLAADLVVASTAATFGIPEVKRGLVAAAGGLFRLPRRLPRNIAMEMVLTGEPIDATRASELGWVNRLTAPGEALTAATELAALIAANAPVAVRASKRVIDSAATVDDVECWRLSEGAMTEAMSSADMREGIAAFVERRQPKWSGR</sequence>
<dbReference type="InterPro" id="IPR001753">
    <property type="entry name" value="Enoyl-CoA_hydra/iso"/>
</dbReference>
<organism evidence="4 5">
    <name type="scientific">Nocardioides pocheonensis</name>
    <dbReference type="NCBI Taxonomy" id="661485"/>
    <lineage>
        <taxon>Bacteria</taxon>
        <taxon>Bacillati</taxon>
        <taxon>Actinomycetota</taxon>
        <taxon>Actinomycetes</taxon>
        <taxon>Propionibacteriales</taxon>
        <taxon>Nocardioidaceae</taxon>
        <taxon>Nocardioides</taxon>
    </lineage>
</organism>
<keyword evidence="2" id="KW-0443">Lipid metabolism</keyword>
<keyword evidence="3" id="KW-0456">Lyase</keyword>
<protein>
    <submittedName>
        <fullName evidence="4">Enoyl-CoA hydratase</fullName>
    </submittedName>
</protein>
<dbReference type="GO" id="GO:0006635">
    <property type="term" value="P:fatty acid beta-oxidation"/>
    <property type="evidence" value="ECO:0007669"/>
    <property type="project" value="TreeGrafter"/>
</dbReference>
<dbReference type="PANTHER" id="PTHR11941">
    <property type="entry name" value="ENOYL-COA HYDRATASE-RELATED"/>
    <property type="match status" value="1"/>
</dbReference>
<evidence type="ECO:0000256" key="3">
    <source>
        <dbReference type="ARBA" id="ARBA00023239"/>
    </source>
</evidence>
<dbReference type="RefSeq" id="WP_123224764.1">
    <property type="nucleotide sequence ID" value="NZ_RJSF01000046.1"/>
</dbReference>
<dbReference type="PANTHER" id="PTHR11941:SF169">
    <property type="entry name" value="(7AS)-7A-METHYL-1,5-DIOXO-2,3,5,6,7,7A-HEXAHYDRO-1H-INDENE-CARBOXYL-COA HYDROLASE"/>
    <property type="match status" value="1"/>
</dbReference>
<dbReference type="AlphaFoldDB" id="A0A3N0GI85"/>
<dbReference type="EMBL" id="RJSF01000046">
    <property type="protein sequence ID" value="RNM12183.1"/>
    <property type="molecule type" value="Genomic_DNA"/>
</dbReference>
<keyword evidence="5" id="KW-1185">Reference proteome</keyword>
<dbReference type="InterPro" id="IPR014748">
    <property type="entry name" value="Enoyl-CoA_hydra_C"/>
</dbReference>
<comment type="similarity">
    <text evidence="1">Belongs to the enoyl-CoA hydratase/isomerase family.</text>
</comment>
<dbReference type="SUPFAM" id="SSF52096">
    <property type="entry name" value="ClpP/crotonase"/>
    <property type="match status" value="1"/>
</dbReference>
<evidence type="ECO:0000313" key="4">
    <source>
        <dbReference type="EMBL" id="RNM12183.1"/>
    </source>
</evidence>
<dbReference type="CDD" id="cd06558">
    <property type="entry name" value="crotonase-like"/>
    <property type="match status" value="1"/>
</dbReference>
<accession>A0A3N0GI85</accession>
<comment type="caution">
    <text evidence="4">The sequence shown here is derived from an EMBL/GenBank/DDBJ whole genome shotgun (WGS) entry which is preliminary data.</text>
</comment>
<dbReference type="NCBIfam" id="NF006100">
    <property type="entry name" value="PRK08252.1"/>
    <property type="match status" value="1"/>
</dbReference>
<dbReference type="InterPro" id="IPR029045">
    <property type="entry name" value="ClpP/crotonase-like_dom_sf"/>
</dbReference>
<name>A0A3N0GI85_9ACTN</name>
<evidence type="ECO:0000313" key="5">
    <source>
        <dbReference type="Proteomes" id="UP000279994"/>
    </source>
</evidence>
<reference evidence="4 5" key="1">
    <citation type="submission" date="2018-11" db="EMBL/GenBank/DDBJ databases">
        <authorList>
            <person name="Li F."/>
        </authorList>
    </citation>
    <scope>NUCLEOTIDE SEQUENCE [LARGE SCALE GENOMIC DNA]</scope>
    <source>
        <strain evidence="4 5">Gsoil 818</strain>
    </source>
</reference>
<gene>
    <name evidence="4" type="ORF">EFL26_20485</name>
</gene>
<dbReference type="Proteomes" id="UP000279994">
    <property type="component" value="Unassembled WGS sequence"/>
</dbReference>
<proteinExistence type="inferred from homology"/>
<evidence type="ECO:0000256" key="1">
    <source>
        <dbReference type="ARBA" id="ARBA00005254"/>
    </source>
</evidence>
<dbReference type="GO" id="GO:0016829">
    <property type="term" value="F:lyase activity"/>
    <property type="evidence" value="ECO:0007669"/>
    <property type="project" value="UniProtKB-KW"/>
</dbReference>
<dbReference type="Pfam" id="PF00378">
    <property type="entry name" value="ECH_1"/>
    <property type="match status" value="1"/>
</dbReference>
<dbReference type="Gene3D" id="3.90.226.10">
    <property type="entry name" value="2-enoyl-CoA Hydratase, Chain A, domain 1"/>
    <property type="match status" value="1"/>
</dbReference>
<evidence type="ECO:0000256" key="2">
    <source>
        <dbReference type="ARBA" id="ARBA00023098"/>
    </source>
</evidence>
<dbReference type="OrthoDB" id="4308938at2"/>